<feature type="domain" description="ATP-grasp" evidence="7">
    <location>
        <begin position="125"/>
        <end position="310"/>
    </location>
</feature>
<dbReference type="Pfam" id="PF02222">
    <property type="entry name" value="ATP-grasp"/>
    <property type="match status" value="1"/>
</dbReference>
<proteinExistence type="inferred from homology"/>
<dbReference type="FunFam" id="3.30.1490.20:FF:000015">
    <property type="entry name" value="N5-carboxyaminoimidazole ribonucleotide synthase"/>
    <property type="match status" value="1"/>
</dbReference>
<evidence type="ECO:0000256" key="5">
    <source>
        <dbReference type="HAMAP-Rule" id="MF_01928"/>
    </source>
</evidence>
<keyword evidence="4 5" id="KW-0067">ATP-binding</keyword>
<dbReference type="OrthoDB" id="9804625at2"/>
<evidence type="ECO:0000313" key="9">
    <source>
        <dbReference type="Proteomes" id="UP000319213"/>
    </source>
</evidence>
<keyword evidence="9" id="KW-1185">Reference proteome</keyword>
<dbReference type="EMBL" id="VFPQ01000001">
    <property type="protein sequence ID" value="TQM76891.1"/>
    <property type="molecule type" value="Genomic_DNA"/>
</dbReference>
<dbReference type="Pfam" id="PF17769">
    <property type="entry name" value="PurK_C"/>
    <property type="match status" value="1"/>
</dbReference>
<dbReference type="InterPro" id="IPR011054">
    <property type="entry name" value="Rudment_hybrid_motif"/>
</dbReference>
<dbReference type="FunFam" id="3.30.470.20:FF:000029">
    <property type="entry name" value="N5-carboxyaminoimidazole ribonucleotide synthase"/>
    <property type="match status" value="1"/>
</dbReference>
<evidence type="ECO:0000256" key="3">
    <source>
        <dbReference type="ARBA" id="ARBA00022755"/>
    </source>
</evidence>
<dbReference type="Gene3D" id="3.30.1490.20">
    <property type="entry name" value="ATP-grasp fold, A domain"/>
    <property type="match status" value="1"/>
</dbReference>
<dbReference type="GO" id="GO:0046872">
    <property type="term" value="F:metal ion binding"/>
    <property type="evidence" value="ECO:0007669"/>
    <property type="project" value="InterPro"/>
</dbReference>
<comment type="function">
    <text evidence="6">Catalyzes the ATP-dependent conversion of 5-aminoimidazole ribonucleotide (AIR) and HCO(3)- to N5-carboxyaminoimidazole ribonucleotide (N5-CAIR).</text>
</comment>
<feature type="binding site" evidence="5">
    <location>
        <begin position="280"/>
        <end position="281"/>
    </location>
    <ligand>
        <name>ATP</name>
        <dbReference type="ChEBI" id="CHEBI:30616"/>
    </ligand>
</feature>
<feature type="binding site" evidence="5">
    <location>
        <position position="121"/>
    </location>
    <ligand>
        <name>ATP</name>
        <dbReference type="ChEBI" id="CHEBI:30616"/>
    </ligand>
</feature>
<evidence type="ECO:0000313" key="8">
    <source>
        <dbReference type="EMBL" id="TQM76891.1"/>
    </source>
</evidence>
<dbReference type="PROSITE" id="PS50975">
    <property type="entry name" value="ATP_GRASP"/>
    <property type="match status" value="1"/>
</dbReference>
<dbReference type="GO" id="GO:0034028">
    <property type="term" value="F:5-(carboxyamino)imidazole ribonucleotide synthase activity"/>
    <property type="evidence" value="ECO:0007669"/>
    <property type="project" value="UniProtKB-UniRule"/>
</dbReference>
<dbReference type="SUPFAM" id="SSF52440">
    <property type="entry name" value="PreATP-grasp domain"/>
    <property type="match status" value="1"/>
</dbReference>
<accession>A0A543J251</accession>
<dbReference type="NCBIfam" id="NF004679">
    <property type="entry name" value="PRK06019.1-5"/>
    <property type="match status" value="1"/>
</dbReference>
<comment type="subunit">
    <text evidence="5 6">Homodimer.</text>
</comment>
<dbReference type="InterPro" id="IPR003135">
    <property type="entry name" value="ATP-grasp_carboxylate-amine"/>
</dbReference>
<feature type="binding site" evidence="5">
    <location>
        <position position="161"/>
    </location>
    <ligand>
        <name>ATP</name>
        <dbReference type="ChEBI" id="CHEBI:30616"/>
    </ligand>
</feature>
<dbReference type="Proteomes" id="UP000319213">
    <property type="component" value="Unassembled WGS sequence"/>
</dbReference>
<dbReference type="Gene3D" id="3.30.470.20">
    <property type="entry name" value="ATP-grasp fold, B domain"/>
    <property type="match status" value="1"/>
</dbReference>
<dbReference type="PANTHER" id="PTHR11609:SF5">
    <property type="entry name" value="PHOSPHORIBOSYLAMINOIMIDAZOLE CARBOXYLASE"/>
    <property type="match status" value="1"/>
</dbReference>
<comment type="caution">
    <text evidence="8">The sequence shown here is derived from an EMBL/GenBank/DDBJ whole genome shotgun (WGS) entry which is preliminary data.</text>
</comment>
<dbReference type="SUPFAM" id="SSF51246">
    <property type="entry name" value="Rudiment single hybrid motif"/>
    <property type="match status" value="1"/>
</dbReference>
<dbReference type="NCBIfam" id="TIGR01161">
    <property type="entry name" value="purK"/>
    <property type="match status" value="1"/>
</dbReference>
<feature type="binding site" evidence="5">
    <location>
        <begin position="194"/>
        <end position="197"/>
    </location>
    <ligand>
        <name>ATP</name>
        <dbReference type="ChEBI" id="CHEBI:30616"/>
    </ligand>
</feature>
<dbReference type="InterPro" id="IPR011761">
    <property type="entry name" value="ATP-grasp"/>
</dbReference>
<keyword evidence="3 5" id="KW-0658">Purine biosynthesis</keyword>
<dbReference type="InterPro" id="IPR013815">
    <property type="entry name" value="ATP_grasp_subdomain_1"/>
</dbReference>
<dbReference type="InterPro" id="IPR054350">
    <property type="entry name" value="PurT/PurK_preATP-grasp"/>
</dbReference>
<dbReference type="HAMAP" id="MF_01928">
    <property type="entry name" value="PurK"/>
    <property type="match status" value="1"/>
</dbReference>
<comment type="pathway">
    <text evidence="5 6">Purine metabolism; IMP biosynthesis via de novo pathway; 5-amino-1-(5-phospho-D-ribosyl)imidazole-4-carboxylate from 5-amino-1-(5-phospho-D-ribosyl)imidazole (N5-CAIR route): step 1/2.</text>
</comment>
<evidence type="ECO:0000256" key="2">
    <source>
        <dbReference type="ARBA" id="ARBA00022741"/>
    </source>
</evidence>
<dbReference type="InterPro" id="IPR005875">
    <property type="entry name" value="PurK"/>
</dbReference>
<dbReference type="SUPFAM" id="SSF56059">
    <property type="entry name" value="Glutathione synthetase ATP-binding domain-like"/>
    <property type="match status" value="1"/>
</dbReference>
<dbReference type="EC" id="6.3.4.18" evidence="5 6"/>
<dbReference type="PANTHER" id="PTHR11609">
    <property type="entry name" value="PURINE BIOSYNTHESIS PROTEIN 6/7, PUR6/7"/>
    <property type="match status" value="1"/>
</dbReference>
<dbReference type="Pfam" id="PF22660">
    <property type="entry name" value="RS_preATP-grasp-like"/>
    <property type="match status" value="1"/>
</dbReference>
<comment type="catalytic activity">
    <reaction evidence="5 6">
        <text>5-amino-1-(5-phospho-beta-D-ribosyl)imidazole + hydrogencarbonate + ATP = 5-carboxyamino-1-(5-phospho-D-ribosyl)imidazole + ADP + phosphate + 2 H(+)</text>
        <dbReference type="Rhea" id="RHEA:19317"/>
        <dbReference type="ChEBI" id="CHEBI:15378"/>
        <dbReference type="ChEBI" id="CHEBI:17544"/>
        <dbReference type="ChEBI" id="CHEBI:30616"/>
        <dbReference type="ChEBI" id="CHEBI:43474"/>
        <dbReference type="ChEBI" id="CHEBI:58730"/>
        <dbReference type="ChEBI" id="CHEBI:137981"/>
        <dbReference type="ChEBI" id="CHEBI:456216"/>
        <dbReference type="EC" id="6.3.4.18"/>
    </reaction>
</comment>
<feature type="binding site" evidence="5">
    <location>
        <position position="202"/>
    </location>
    <ligand>
        <name>ATP</name>
        <dbReference type="ChEBI" id="CHEBI:30616"/>
    </ligand>
</feature>
<dbReference type="NCBIfam" id="NF004680">
    <property type="entry name" value="PRK06019.1-6"/>
    <property type="match status" value="1"/>
</dbReference>
<keyword evidence="2 5" id="KW-0547">Nucleotide-binding</keyword>
<dbReference type="Gene3D" id="3.40.50.20">
    <property type="match status" value="1"/>
</dbReference>
<comment type="function">
    <text evidence="5">Catalyzes the ATP-dependent conversion of 5-aminoimidazole ribonucleotide (AIR) and HCO(3)(-) to N5-carboxyaminoimidazole ribonucleotide (N5-CAIR).</text>
</comment>
<reference evidence="8 9" key="1">
    <citation type="submission" date="2019-06" db="EMBL/GenBank/DDBJ databases">
        <title>Sequencing the genomes of 1000 actinobacteria strains.</title>
        <authorList>
            <person name="Klenk H.-P."/>
        </authorList>
    </citation>
    <scope>NUCLEOTIDE SEQUENCE [LARGE SCALE GENOMIC DNA]</scope>
    <source>
        <strain evidence="8 9">DSM 43186</strain>
    </source>
</reference>
<dbReference type="GO" id="GO:0005524">
    <property type="term" value="F:ATP binding"/>
    <property type="evidence" value="ECO:0007669"/>
    <property type="project" value="UniProtKB-UniRule"/>
</dbReference>
<evidence type="ECO:0000256" key="1">
    <source>
        <dbReference type="ARBA" id="ARBA00022598"/>
    </source>
</evidence>
<organism evidence="8 9">
    <name type="scientific">Thermopolyspora flexuosa</name>
    <dbReference type="NCBI Taxonomy" id="103836"/>
    <lineage>
        <taxon>Bacteria</taxon>
        <taxon>Bacillati</taxon>
        <taxon>Actinomycetota</taxon>
        <taxon>Actinomycetes</taxon>
        <taxon>Streptosporangiales</taxon>
        <taxon>Streptosporangiaceae</taxon>
        <taxon>Thermopolyspora</taxon>
    </lineage>
</organism>
<comment type="similarity">
    <text evidence="5 6">Belongs to the PurK/PurT family.</text>
</comment>
<sequence length="396" mass="42095">MASGADAPLPRDARDLAAPLGPVVGMVGAGQLARMTQQAAIALGVELRVLANARDESAARVVADVRLGDHRDLADLRAFAKGCDVITFDHEHVPTEHIRALEAAGLPVRPGADALVHAQDKLAMRRRLSDLGVPCPAWAPVDSLAAVEAFAEEHGWPVVLKAVRGGYDGKGVWVCADAEEAGEVLATGTAVLAEAFVPFEREVAVLVARSPHGQGVSYPVVETVQRDGICVEVLAPAPGIDPEHAANAQRVALTVARELGVTGLLAVEMFQLADGSVVVNELAMRPHNSGHWTIEGSRTSQFEQHLRAILDLPLGSPEMTAPVVVMANVLGGSDPDVFSRYEHVMAHDPRVKVHFYGKRVRPGRKIGHVTAVGTDLEEVRARARHAAVYLATGEYV</sequence>
<dbReference type="InterPro" id="IPR016185">
    <property type="entry name" value="PreATP-grasp_dom_sf"/>
</dbReference>
<evidence type="ECO:0000256" key="6">
    <source>
        <dbReference type="RuleBase" id="RU361200"/>
    </source>
</evidence>
<dbReference type="UniPathway" id="UPA00074">
    <property type="reaction ID" value="UER00942"/>
</dbReference>
<comment type="caution">
    <text evidence="5">Lacks conserved residue(s) required for the propagation of feature annotation.</text>
</comment>
<evidence type="ECO:0000259" key="7">
    <source>
        <dbReference type="PROSITE" id="PS50975"/>
    </source>
</evidence>
<dbReference type="InterPro" id="IPR040686">
    <property type="entry name" value="PurK_C"/>
</dbReference>
<dbReference type="GO" id="GO:0004638">
    <property type="term" value="F:phosphoribosylaminoimidazole carboxylase activity"/>
    <property type="evidence" value="ECO:0007669"/>
    <property type="project" value="InterPro"/>
</dbReference>
<name>A0A543J251_9ACTN</name>
<dbReference type="FunFam" id="3.40.50.20:FF:000025">
    <property type="entry name" value="N5-carboxyaminoimidazole ribonucleotide synthase"/>
    <property type="match status" value="1"/>
</dbReference>
<dbReference type="GO" id="GO:0005829">
    <property type="term" value="C:cytosol"/>
    <property type="evidence" value="ECO:0007669"/>
    <property type="project" value="TreeGrafter"/>
</dbReference>
<evidence type="ECO:0000256" key="4">
    <source>
        <dbReference type="ARBA" id="ARBA00022840"/>
    </source>
</evidence>
<dbReference type="GO" id="GO:0006189">
    <property type="term" value="P:'de novo' IMP biosynthetic process"/>
    <property type="evidence" value="ECO:0007669"/>
    <property type="project" value="UniProtKB-UniRule"/>
</dbReference>
<gene>
    <name evidence="5 6" type="primary">purK</name>
    <name evidence="8" type="ORF">FHX40_3642</name>
</gene>
<dbReference type="AlphaFoldDB" id="A0A543J251"/>
<keyword evidence="1 5" id="KW-0436">Ligase</keyword>
<protein>
    <recommendedName>
        <fullName evidence="5 6">N5-carboxyaminoimidazole ribonucleotide synthase</fullName>
        <shortName evidence="5 6">N5-CAIR synthase</shortName>
        <ecNumber evidence="5 6">6.3.4.18</ecNumber>
    </recommendedName>
    <alternativeName>
        <fullName evidence="5 6">5-(carboxyamino)imidazole ribonucleotide synthetase</fullName>
    </alternativeName>
</protein>